<reference evidence="2" key="1">
    <citation type="submission" date="2023-03" db="EMBL/GenBank/DDBJ databases">
        <title>Stygiobacter electus gen. nov., sp. nov., facultatively anaerobic thermotolerant bacterium of the class Ignavibacteria from a well of Yessentuki mineral water deposit.</title>
        <authorList>
            <person name="Podosokorskaya O.A."/>
            <person name="Elcheninov A.G."/>
            <person name="Petrova N.F."/>
            <person name="Zavarzina D.G."/>
            <person name="Kublanov I.V."/>
            <person name="Merkel A.Y."/>
        </authorList>
    </citation>
    <scope>NUCLEOTIDE SEQUENCE</scope>
    <source>
        <strain evidence="2">09-Me</strain>
    </source>
</reference>
<dbReference type="SUPFAM" id="SSF54427">
    <property type="entry name" value="NTF2-like"/>
    <property type="match status" value="1"/>
</dbReference>
<dbReference type="Gene3D" id="3.10.450.50">
    <property type="match status" value="1"/>
</dbReference>
<evidence type="ECO:0000313" key="2">
    <source>
        <dbReference type="EMBL" id="MDF1613276.1"/>
    </source>
</evidence>
<evidence type="ECO:0000313" key="3">
    <source>
        <dbReference type="Proteomes" id="UP001221302"/>
    </source>
</evidence>
<accession>A0AAE3TE84</accession>
<dbReference type="InterPro" id="IPR032710">
    <property type="entry name" value="NTF2-like_dom_sf"/>
</dbReference>
<name>A0AAE3TE84_9BACT</name>
<protein>
    <submittedName>
        <fullName evidence="2">Nuclear transport factor 2 family protein</fullName>
    </submittedName>
</protein>
<dbReference type="PANTHER" id="PTHR41252">
    <property type="entry name" value="BLR2505 PROTEIN"/>
    <property type="match status" value="1"/>
</dbReference>
<dbReference type="Proteomes" id="UP001221302">
    <property type="component" value="Unassembled WGS sequence"/>
</dbReference>
<dbReference type="Pfam" id="PF12680">
    <property type="entry name" value="SnoaL_2"/>
    <property type="match status" value="1"/>
</dbReference>
<proteinExistence type="predicted"/>
<gene>
    <name evidence="2" type="ORF">P0M35_14020</name>
</gene>
<dbReference type="PANTHER" id="PTHR41252:SF1">
    <property type="entry name" value="BLR2505 PROTEIN"/>
    <property type="match status" value="1"/>
</dbReference>
<comment type="caution">
    <text evidence="2">The sequence shown here is derived from an EMBL/GenBank/DDBJ whole genome shotgun (WGS) entry which is preliminary data.</text>
</comment>
<organism evidence="2 3">
    <name type="scientific">Stygiobacter electus</name>
    <dbReference type="NCBI Taxonomy" id="3032292"/>
    <lineage>
        <taxon>Bacteria</taxon>
        <taxon>Pseudomonadati</taxon>
        <taxon>Ignavibacteriota</taxon>
        <taxon>Ignavibacteria</taxon>
        <taxon>Ignavibacteriales</taxon>
        <taxon>Melioribacteraceae</taxon>
        <taxon>Stygiobacter</taxon>
    </lineage>
</organism>
<evidence type="ECO:0000259" key="1">
    <source>
        <dbReference type="Pfam" id="PF12680"/>
    </source>
</evidence>
<sequence length="142" mass="16273">MENSNHPLKSATNQDIINKFFDYYIKRDFDGIRQVMADNVTWTFLGRHKLAGVKTGIEQVVAFFDTMSEIMSKSKPVVKKLVIGSNENYVIECQHIVTNREDGINIDHHVCVLWTFENGKIISGRHFFADPKSVDTFFDTVA</sequence>
<dbReference type="RefSeq" id="WP_321537049.1">
    <property type="nucleotide sequence ID" value="NZ_JARGDL010000035.1"/>
</dbReference>
<keyword evidence="3" id="KW-1185">Reference proteome</keyword>
<dbReference type="EMBL" id="JARGDL010000035">
    <property type="protein sequence ID" value="MDF1613276.1"/>
    <property type="molecule type" value="Genomic_DNA"/>
</dbReference>
<dbReference type="AlphaFoldDB" id="A0AAE3TE84"/>
<dbReference type="InterPro" id="IPR037401">
    <property type="entry name" value="SnoaL-like"/>
</dbReference>
<feature type="domain" description="SnoaL-like" evidence="1">
    <location>
        <begin position="18"/>
        <end position="122"/>
    </location>
</feature>